<dbReference type="PANTHER" id="PTHR30408">
    <property type="entry name" value="TYPE-1 RESTRICTION ENZYME ECOKI SPECIFICITY PROTEIN"/>
    <property type="match status" value="1"/>
</dbReference>
<dbReference type="OrthoDB" id="9798929at2"/>
<dbReference type="Proteomes" id="UP000288178">
    <property type="component" value="Unassembled WGS sequence"/>
</dbReference>
<dbReference type="AlphaFoldDB" id="A0A437K289"/>
<dbReference type="InterPro" id="IPR044946">
    <property type="entry name" value="Restrct_endonuc_typeI_TRD_sf"/>
</dbReference>
<accession>A0A437K289</accession>
<dbReference type="PANTHER" id="PTHR30408:SF12">
    <property type="entry name" value="TYPE I RESTRICTION ENZYME MJAVIII SPECIFICITY SUBUNIT"/>
    <property type="match status" value="1"/>
</dbReference>
<proteinExistence type="predicted"/>
<sequence length="421" mass="46590">MSSVADFVIGPFGSAFTVENYCDDPTYRYIRGKDVKPMSIAEDDNVYMPKADYYRLAKYALKAGDVLVSVVGTIGNSALIEPQHVPAIFSCKSTAVRTRSVDPRYLIAFLNSRYGRTLLIRKERGAVQKGLNLDDLRTLTFYVAGSDLQRRIATTHTLAGQAKVGSKVALEAAESSLLKALGLQHWKAPEPLSYVRNSSEAFASGRLDAQHFQPRFRALTDFIDASGQGGRLADWLSENQRGKQPEYAEDGLPVINSKHVLRGEVCLNDENRKASFGEDDLMIRHGDVLMNGTGVGTIGRSAPYLHTKNAIPDNHVTVLRPKKGLDAVYLSVFLNSMAGQWQVEQRLRGSSGQIELYPNDIGKFRIWIAPVAVQDEIRESVETSHRLRLQAAELLEAAKRAVEIAIEDSETAALAYLKEFQ</sequence>
<reference evidence="3 4" key="1">
    <citation type="submission" date="2019-01" db="EMBL/GenBank/DDBJ databases">
        <authorList>
            <person name="Chen W.-M."/>
        </authorList>
    </citation>
    <scope>NUCLEOTIDE SEQUENCE [LARGE SCALE GENOMIC DNA]</scope>
    <source>
        <strain evidence="3 4">ICH-3</strain>
    </source>
</reference>
<keyword evidence="2" id="KW-0238">DNA-binding</keyword>
<protein>
    <submittedName>
        <fullName evidence="3">Restriction endonuclease subunit S</fullName>
    </submittedName>
</protein>
<dbReference type="GO" id="GO:0004519">
    <property type="term" value="F:endonuclease activity"/>
    <property type="evidence" value="ECO:0007669"/>
    <property type="project" value="UniProtKB-KW"/>
</dbReference>
<keyword evidence="1" id="KW-0680">Restriction system</keyword>
<comment type="caution">
    <text evidence="3">The sequence shown here is derived from an EMBL/GenBank/DDBJ whole genome shotgun (WGS) entry which is preliminary data.</text>
</comment>
<evidence type="ECO:0000256" key="2">
    <source>
        <dbReference type="ARBA" id="ARBA00023125"/>
    </source>
</evidence>
<keyword evidence="3" id="KW-0378">Hydrolase</keyword>
<evidence type="ECO:0000313" key="4">
    <source>
        <dbReference type="Proteomes" id="UP000288178"/>
    </source>
</evidence>
<dbReference type="EMBL" id="SACT01000001">
    <property type="protein sequence ID" value="RVT54477.1"/>
    <property type="molecule type" value="Genomic_DNA"/>
</dbReference>
<evidence type="ECO:0000256" key="1">
    <source>
        <dbReference type="ARBA" id="ARBA00022747"/>
    </source>
</evidence>
<organism evidence="3 4">
    <name type="scientific">Rubrivivax albus</name>
    <dbReference type="NCBI Taxonomy" id="2499835"/>
    <lineage>
        <taxon>Bacteria</taxon>
        <taxon>Pseudomonadati</taxon>
        <taxon>Pseudomonadota</taxon>
        <taxon>Betaproteobacteria</taxon>
        <taxon>Burkholderiales</taxon>
        <taxon>Sphaerotilaceae</taxon>
        <taxon>Rubrivivax</taxon>
    </lineage>
</organism>
<dbReference type="SUPFAM" id="SSF116734">
    <property type="entry name" value="DNA methylase specificity domain"/>
    <property type="match status" value="2"/>
</dbReference>
<gene>
    <name evidence="3" type="ORF">ENE75_02745</name>
</gene>
<dbReference type="GO" id="GO:0003677">
    <property type="term" value="F:DNA binding"/>
    <property type="evidence" value="ECO:0007669"/>
    <property type="project" value="UniProtKB-KW"/>
</dbReference>
<keyword evidence="3" id="KW-0255">Endonuclease</keyword>
<dbReference type="InterPro" id="IPR052021">
    <property type="entry name" value="Type-I_RS_S_subunit"/>
</dbReference>
<dbReference type="GO" id="GO:0009307">
    <property type="term" value="P:DNA restriction-modification system"/>
    <property type="evidence" value="ECO:0007669"/>
    <property type="project" value="UniProtKB-KW"/>
</dbReference>
<keyword evidence="4" id="KW-1185">Reference proteome</keyword>
<name>A0A437K289_9BURK</name>
<keyword evidence="3" id="KW-0540">Nuclease</keyword>
<dbReference type="Gene3D" id="3.90.220.20">
    <property type="entry name" value="DNA methylase specificity domains"/>
    <property type="match status" value="2"/>
</dbReference>
<evidence type="ECO:0000313" key="3">
    <source>
        <dbReference type="EMBL" id="RVT54477.1"/>
    </source>
</evidence>